<accession>Q98SB2</accession>
<sequence>MWGDGNVSVISCILSILILKENKIKITKDLISLVLKTSNNNVEDYFLSYFERISASLDEKESDSVKKNENTNVNIENNNKIENKKIVEKEKEESDMDLGIGLFD</sequence>
<reference evidence="4 5" key="1">
    <citation type="journal article" date="2001" name="Nature">
        <title>The highly reduced genome of an enslaved algal nucleus.</title>
        <authorList>
            <person name="Douglas S."/>
            <person name="Zauner S."/>
            <person name="Fraunholz M."/>
            <person name="Beaton M."/>
            <person name="Penny S."/>
            <person name="Deng L."/>
            <person name="Wu X."/>
            <person name="Reith M."/>
            <person name="Cavalier-Smith T."/>
            <person name="Maier U."/>
        </authorList>
    </citation>
    <scope>NUCLEOTIDE SEQUENCE [LARGE SCALE GENOMIC DNA]</scope>
</reference>
<dbReference type="InterPro" id="IPR038716">
    <property type="entry name" value="P1/P2_N_sf"/>
</dbReference>
<keyword evidence="2 4" id="KW-0689">Ribosomal protein</keyword>
<evidence type="ECO:0000313" key="5">
    <source>
        <dbReference type="Proteomes" id="UP000242167"/>
    </source>
</evidence>
<dbReference type="Proteomes" id="UP000242167">
    <property type="component" value="Nucleomorph 3"/>
</dbReference>
<organism evidence="4 5">
    <name type="scientific">Guillardia theta</name>
    <name type="common">Cryptophyte</name>
    <name type="synonym">Cryptomonas phi</name>
    <dbReference type="NCBI Taxonomy" id="55529"/>
    <lineage>
        <taxon>Eukaryota</taxon>
        <taxon>Cryptophyceae</taxon>
        <taxon>Pyrenomonadales</taxon>
        <taxon>Geminigeraceae</taxon>
        <taxon>Guillardia</taxon>
    </lineage>
</organism>
<keyword evidence="3" id="KW-0687">Ribonucleoprotein</keyword>
<dbReference type="EMBL" id="AF083031">
    <property type="protein sequence ID" value="AAK39671.1"/>
    <property type="molecule type" value="Genomic_DNA"/>
</dbReference>
<dbReference type="GeneID" id="857144"/>
<comment type="similarity">
    <text evidence="1">Belongs to the eukaryotic ribosomal protein P1/P2 family.</text>
</comment>
<name>Q98SB2_GUITH</name>
<dbReference type="RefSeq" id="XP_001713362.1">
    <property type="nucleotide sequence ID" value="XM_001713310.1"/>
</dbReference>
<evidence type="ECO:0000256" key="3">
    <source>
        <dbReference type="ARBA" id="ARBA00023274"/>
    </source>
</evidence>
<dbReference type="GO" id="GO:0005840">
    <property type="term" value="C:ribosome"/>
    <property type="evidence" value="ECO:0007669"/>
    <property type="project" value="UniProtKB-KW"/>
</dbReference>
<protein>
    <submittedName>
        <fullName evidence="4">Acidic ribosomal protein P1</fullName>
    </submittedName>
</protein>
<evidence type="ECO:0000256" key="1">
    <source>
        <dbReference type="ARBA" id="ARBA00005436"/>
    </source>
</evidence>
<evidence type="ECO:0000313" key="4">
    <source>
        <dbReference type="EMBL" id="AAK39671.1"/>
    </source>
</evidence>
<proteinExistence type="inferred from homology"/>
<dbReference type="GO" id="GO:1990904">
    <property type="term" value="C:ribonucleoprotein complex"/>
    <property type="evidence" value="ECO:0007669"/>
    <property type="project" value="UniProtKB-KW"/>
</dbReference>
<dbReference type="PIR" id="B90122">
    <property type="entry name" value="B90122"/>
</dbReference>
<gene>
    <name evidence="4" type="primary">rla1</name>
</gene>
<evidence type="ECO:0000256" key="2">
    <source>
        <dbReference type="ARBA" id="ARBA00022980"/>
    </source>
</evidence>
<keyword evidence="4" id="KW-0542">Nucleomorph</keyword>
<dbReference type="Gene3D" id="1.10.10.1410">
    <property type="match status" value="1"/>
</dbReference>
<geneLocation type="nucleomorph" evidence="4"/>
<dbReference type="AlphaFoldDB" id="Q98SB2"/>